<dbReference type="EMBL" id="JANPWB010000011">
    <property type="protein sequence ID" value="KAJ1124095.1"/>
    <property type="molecule type" value="Genomic_DNA"/>
</dbReference>
<accession>A0AAV7P7B2</accession>
<evidence type="ECO:0000313" key="2">
    <source>
        <dbReference type="Proteomes" id="UP001066276"/>
    </source>
</evidence>
<organism evidence="1 2">
    <name type="scientific">Pleurodeles waltl</name>
    <name type="common">Iberian ribbed newt</name>
    <dbReference type="NCBI Taxonomy" id="8319"/>
    <lineage>
        <taxon>Eukaryota</taxon>
        <taxon>Metazoa</taxon>
        <taxon>Chordata</taxon>
        <taxon>Craniata</taxon>
        <taxon>Vertebrata</taxon>
        <taxon>Euteleostomi</taxon>
        <taxon>Amphibia</taxon>
        <taxon>Batrachia</taxon>
        <taxon>Caudata</taxon>
        <taxon>Salamandroidea</taxon>
        <taxon>Salamandridae</taxon>
        <taxon>Pleurodelinae</taxon>
        <taxon>Pleurodeles</taxon>
    </lineage>
</organism>
<dbReference type="AlphaFoldDB" id="A0AAV7P7B2"/>
<dbReference type="Proteomes" id="UP001066276">
    <property type="component" value="Chromosome 7"/>
</dbReference>
<proteinExistence type="predicted"/>
<reference evidence="1" key="1">
    <citation type="journal article" date="2022" name="bioRxiv">
        <title>Sequencing and chromosome-scale assembly of the giantPleurodeles waltlgenome.</title>
        <authorList>
            <person name="Brown T."/>
            <person name="Elewa A."/>
            <person name="Iarovenko S."/>
            <person name="Subramanian E."/>
            <person name="Araus A.J."/>
            <person name="Petzold A."/>
            <person name="Susuki M."/>
            <person name="Suzuki K.-i.T."/>
            <person name="Hayashi T."/>
            <person name="Toyoda A."/>
            <person name="Oliveira C."/>
            <person name="Osipova E."/>
            <person name="Leigh N.D."/>
            <person name="Simon A."/>
            <person name="Yun M.H."/>
        </authorList>
    </citation>
    <scope>NUCLEOTIDE SEQUENCE</scope>
    <source>
        <strain evidence="1">20211129_DDA</strain>
        <tissue evidence="1">Liver</tissue>
    </source>
</reference>
<gene>
    <name evidence="1" type="ORF">NDU88_002557</name>
</gene>
<keyword evidence="2" id="KW-1185">Reference proteome</keyword>
<comment type="caution">
    <text evidence="1">The sequence shown here is derived from an EMBL/GenBank/DDBJ whole genome shotgun (WGS) entry which is preliminary data.</text>
</comment>
<evidence type="ECO:0000313" key="1">
    <source>
        <dbReference type="EMBL" id="KAJ1124095.1"/>
    </source>
</evidence>
<name>A0AAV7P7B2_PLEWA</name>
<protein>
    <submittedName>
        <fullName evidence="1">Uncharacterized protein</fullName>
    </submittedName>
</protein>
<sequence>MMLGFPLDRRRYSSWDSQVHRKQEEWRYGNPDIRVPCEADAAYVARTPGRGVVREGESGLRSRFCCYSSRNIRLPATCAHS</sequence>